<evidence type="ECO:0000313" key="2">
    <source>
        <dbReference type="EMBL" id="MBC5729496.1"/>
    </source>
</evidence>
<organism evidence="2 3">
    <name type="scientific">Pseudoflavonifractor hominis</name>
    <dbReference type="NCBI Taxonomy" id="2763059"/>
    <lineage>
        <taxon>Bacteria</taxon>
        <taxon>Bacillati</taxon>
        <taxon>Bacillota</taxon>
        <taxon>Clostridia</taxon>
        <taxon>Eubacteriales</taxon>
        <taxon>Oscillospiraceae</taxon>
        <taxon>Pseudoflavonifractor</taxon>
    </lineage>
</organism>
<protein>
    <submittedName>
        <fullName evidence="2">Helix-turn-helix transcriptional regulator</fullName>
    </submittedName>
</protein>
<dbReference type="RefSeq" id="WP_186962837.1">
    <property type="nucleotide sequence ID" value="NZ_JACOPR010000001.1"/>
</dbReference>
<keyword evidence="3" id="KW-1185">Reference proteome</keyword>
<evidence type="ECO:0000313" key="3">
    <source>
        <dbReference type="Proteomes" id="UP000660021"/>
    </source>
</evidence>
<dbReference type="InterPro" id="IPR010982">
    <property type="entry name" value="Lambda_DNA-bd_dom_sf"/>
</dbReference>
<name>A0ABR7HPW6_9FIRM</name>
<sequence>MISYEPLFRTMKEKGITSYRLGKMGFPLSNYYAMKRGENISTHTLNQLCKLLQCKVEDILEYLDEE</sequence>
<dbReference type="Proteomes" id="UP000660021">
    <property type="component" value="Unassembled WGS sequence"/>
</dbReference>
<dbReference type="InterPro" id="IPR001387">
    <property type="entry name" value="Cro/C1-type_HTH"/>
</dbReference>
<gene>
    <name evidence="2" type="ORF">H8S34_01425</name>
</gene>
<proteinExistence type="predicted"/>
<accession>A0ABR7HPW6</accession>
<comment type="caution">
    <text evidence="2">The sequence shown here is derived from an EMBL/GenBank/DDBJ whole genome shotgun (WGS) entry which is preliminary data.</text>
</comment>
<dbReference type="SUPFAM" id="SSF47413">
    <property type="entry name" value="lambda repressor-like DNA-binding domains"/>
    <property type="match status" value="1"/>
</dbReference>
<evidence type="ECO:0000259" key="1">
    <source>
        <dbReference type="Pfam" id="PF13443"/>
    </source>
</evidence>
<dbReference type="EMBL" id="JACOPR010000001">
    <property type="protein sequence ID" value="MBC5729496.1"/>
    <property type="molecule type" value="Genomic_DNA"/>
</dbReference>
<feature type="domain" description="HTH cro/C1-type" evidence="1">
    <location>
        <begin position="10"/>
        <end position="64"/>
    </location>
</feature>
<dbReference type="Pfam" id="PF13443">
    <property type="entry name" value="HTH_26"/>
    <property type="match status" value="1"/>
</dbReference>
<reference evidence="2 3" key="1">
    <citation type="submission" date="2020-08" db="EMBL/GenBank/DDBJ databases">
        <title>Genome public.</title>
        <authorList>
            <person name="Liu C."/>
            <person name="Sun Q."/>
        </authorList>
    </citation>
    <scope>NUCLEOTIDE SEQUENCE [LARGE SCALE GENOMIC DNA]</scope>
    <source>
        <strain evidence="2 3">New-38</strain>
    </source>
</reference>